<keyword evidence="7" id="KW-0547">Nucleotide-binding</keyword>
<dbReference type="SUPFAM" id="SSF52540">
    <property type="entry name" value="P-loop containing nucleoside triphosphate hydrolases"/>
    <property type="match status" value="1"/>
</dbReference>
<dbReference type="GO" id="GO:0002949">
    <property type="term" value="P:tRNA threonylcarbamoyladenosine modification"/>
    <property type="evidence" value="ECO:0007669"/>
    <property type="project" value="InterPro"/>
</dbReference>
<evidence type="ECO:0000256" key="6">
    <source>
        <dbReference type="ARBA" id="ARBA00022723"/>
    </source>
</evidence>
<dbReference type="PANTHER" id="PTHR33540:SF2">
    <property type="entry name" value="TRNA THREONYLCARBAMOYLADENOSINE BIOSYNTHESIS PROTEIN TSAE"/>
    <property type="match status" value="1"/>
</dbReference>
<dbReference type="PANTHER" id="PTHR33540">
    <property type="entry name" value="TRNA THREONYLCARBAMOYLADENOSINE BIOSYNTHESIS PROTEIN TSAE"/>
    <property type="match status" value="1"/>
</dbReference>
<evidence type="ECO:0000256" key="5">
    <source>
        <dbReference type="ARBA" id="ARBA00022694"/>
    </source>
</evidence>
<name>A0A8E2UCH4_9MOLU</name>
<evidence type="ECO:0000256" key="8">
    <source>
        <dbReference type="ARBA" id="ARBA00022840"/>
    </source>
</evidence>
<dbReference type="Pfam" id="PF02367">
    <property type="entry name" value="TsaE"/>
    <property type="match status" value="1"/>
</dbReference>
<evidence type="ECO:0000256" key="2">
    <source>
        <dbReference type="ARBA" id="ARBA00007599"/>
    </source>
</evidence>
<dbReference type="GO" id="GO:0046872">
    <property type="term" value="F:metal ion binding"/>
    <property type="evidence" value="ECO:0007669"/>
    <property type="project" value="UniProtKB-KW"/>
</dbReference>
<protein>
    <recommendedName>
        <fullName evidence="3">tRNA threonylcarbamoyladenosine biosynthesis protein TsaE</fullName>
    </recommendedName>
    <alternativeName>
        <fullName evidence="10">t(6)A37 threonylcarbamoyladenosine biosynthesis protein TsaE</fullName>
    </alternativeName>
</protein>
<dbReference type="InterPro" id="IPR027417">
    <property type="entry name" value="P-loop_NTPase"/>
</dbReference>
<dbReference type="GO" id="GO:0005737">
    <property type="term" value="C:cytoplasm"/>
    <property type="evidence" value="ECO:0007669"/>
    <property type="project" value="UniProtKB-SubCell"/>
</dbReference>
<evidence type="ECO:0000256" key="1">
    <source>
        <dbReference type="ARBA" id="ARBA00004496"/>
    </source>
</evidence>
<keyword evidence="4" id="KW-0963">Cytoplasm</keyword>
<keyword evidence="11" id="KW-0808">Transferase</keyword>
<dbReference type="GO" id="GO:0016740">
    <property type="term" value="F:transferase activity"/>
    <property type="evidence" value="ECO:0007669"/>
    <property type="project" value="UniProtKB-KW"/>
</dbReference>
<evidence type="ECO:0000313" key="11">
    <source>
        <dbReference type="EMBL" id="PPE04397.1"/>
    </source>
</evidence>
<dbReference type="RefSeq" id="WP_181021027.1">
    <property type="nucleotide sequence ID" value="NZ_PHND01000001.1"/>
</dbReference>
<evidence type="ECO:0000256" key="9">
    <source>
        <dbReference type="ARBA" id="ARBA00022842"/>
    </source>
</evidence>
<comment type="subcellular location">
    <subcellularLocation>
        <location evidence="1">Cytoplasm</location>
    </subcellularLocation>
</comment>
<organism evidence="11 12">
    <name type="scientific">Entomoplasma ellychniae</name>
    <dbReference type="NCBI Taxonomy" id="2114"/>
    <lineage>
        <taxon>Bacteria</taxon>
        <taxon>Bacillati</taxon>
        <taxon>Mycoplasmatota</taxon>
        <taxon>Mollicutes</taxon>
        <taxon>Entomoplasmatales</taxon>
        <taxon>Entomoplasmataceae</taxon>
        <taxon>Entomoplasma</taxon>
    </lineage>
</organism>
<gene>
    <name evidence="11" type="primary">tsaE</name>
    <name evidence="11" type="ORF">EELLY_v1c00720</name>
</gene>
<evidence type="ECO:0000256" key="10">
    <source>
        <dbReference type="ARBA" id="ARBA00032441"/>
    </source>
</evidence>
<dbReference type="GO" id="GO:0005524">
    <property type="term" value="F:ATP binding"/>
    <property type="evidence" value="ECO:0007669"/>
    <property type="project" value="UniProtKB-KW"/>
</dbReference>
<evidence type="ECO:0000256" key="4">
    <source>
        <dbReference type="ARBA" id="ARBA00022490"/>
    </source>
</evidence>
<keyword evidence="5" id="KW-0819">tRNA processing</keyword>
<comment type="similarity">
    <text evidence="2">Belongs to the TsaE family.</text>
</comment>
<dbReference type="NCBIfam" id="TIGR00150">
    <property type="entry name" value="T6A_YjeE"/>
    <property type="match status" value="1"/>
</dbReference>
<reference evidence="11 12" key="1">
    <citation type="submission" date="2017-11" db="EMBL/GenBank/DDBJ databases">
        <title>Genome sequence of Entomoplasma ellychniae ELCN-1 (ATCC 43707).</title>
        <authorList>
            <person name="Lo W.-S."/>
            <person name="Gasparich G.E."/>
            <person name="Kuo C.-H."/>
        </authorList>
    </citation>
    <scope>NUCLEOTIDE SEQUENCE [LARGE SCALE GENOMIC DNA]</scope>
    <source>
        <strain evidence="11 12">ELCN-1</strain>
    </source>
</reference>
<keyword evidence="12" id="KW-1185">Reference proteome</keyword>
<dbReference type="Proteomes" id="UP000239010">
    <property type="component" value="Unassembled WGS sequence"/>
</dbReference>
<comment type="caution">
    <text evidence="11">The sequence shown here is derived from an EMBL/GenBank/DDBJ whole genome shotgun (WGS) entry which is preliminary data.</text>
</comment>
<proteinExistence type="inferred from homology"/>
<sequence>MNDYKKKKILVITTSIFCKYYNLFMIKIITSNSVEQTNKIALDLASIINGEIYILLTGDLGAGKTTFTKALIKSLGIIKNVSSPTFTILNQYNICNKLINHMDAYRLDINNDLEMFIEQFDGAINIIEWWTNIKLNLDNKKTIKIEIKKINETSRQFIIEGI</sequence>
<evidence type="ECO:0000256" key="3">
    <source>
        <dbReference type="ARBA" id="ARBA00019010"/>
    </source>
</evidence>
<keyword evidence="6" id="KW-0479">Metal-binding</keyword>
<dbReference type="InterPro" id="IPR003442">
    <property type="entry name" value="T6A_TsaE"/>
</dbReference>
<accession>A0A8E2UCH4</accession>
<keyword evidence="8" id="KW-0067">ATP-binding</keyword>
<dbReference type="AlphaFoldDB" id="A0A8E2UCH4"/>
<evidence type="ECO:0000256" key="7">
    <source>
        <dbReference type="ARBA" id="ARBA00022741"/>
    </source>
</evidence>
<dbReference type="Gene3D" id="3.40.50.300">
    <property type="entry name" value="P-loop containing nucleotide triphosphate hydrolases"/>
    <property type="match status" value="1"/>
</dbReference>
<keyword evidence="9" id="KW-0460">Magnesium</keyword>
<dbReference type="EMBL" id="PHND01000001">
    <property type="protein sequence ID" value="PPE04397.1"/>
    <property type="molecule type" value="Genomic_DNA"/>
</dbReference>
<evidence type="ECO:0000313" key="12">
    <source>
        <dbReference type="Proteomes" id="UP000239010"/>
    </source>
</evidence>